<dbReference type="Pfam" id="PF08487">
    <property type="entry name" value="VIT"/>
    <property type="match status" value="1"/>
</dbReference>
<dbReference type="PANTHER" id="PTHR45737">
    <property type="entry name" value="VON WILLEBRAND FACTOR A DOMAIN-CONTAINING PROTEIN 5A"/>
    <property type="match status" value="1"/>
</dbReference>
<reference evidence="3 4" key="1">
    <citation type="submission" date="2013-03" db="EMBL/GenBank/DDBJ databases">
        <title>The Genome Sequence of Phialophora europaea CBS 101466.</title>
        <authorList>
            <consortium name="The Broad Institute Genomics Platform"/>
            <person name="Cuomo C."/>
            <person name="de Hoog S."/>
            <person name="Gorbushina A."/>
            <person name="Walker B."/>
            <person name="Young S.K."/>
            <person name="Zeng Q."/>
            <person name="Gargeya S."/>
            <person name="Fitzgerald M."/>
            <person name="Haas B."/>
            <person name="Abouelleil A."/>
            <person name="Allen A.W."/>
            <person name="Alvarado L."/>
            <person name="Arachchi H.M."/>
            <person name="Berlin A.M."/>
            <person name="Chapman S.B."/>
            <person name="Gainer-Dewar J."/>
            <person name="Goldberg J."/>
            <person name="Griggs A."/>
            <person name="Gujja S."/>
            <person name="Hansen M."/>
            <person name="Howarth C."/>
            <person name="Imamovic A."/>
            <person name="Ireland A."/>
            <person name="Larimer J."/>
            <person name="McCowan C."/>
            <person name="Murphy C."/>
            <person name="Pearson M."/>
            <person name="Poon T.W."/>
            <person name="Priest M."/>
            <person name="Roberts A."/>
            <person name="Saif S."/>
            <person name="Shea T."/>
            <person name="Sisk P."/>
            <person name="Sykes S."/>
            <person name="Wortman J."/>
            <person name="Nusbaum C."/>
            <person name="Birren B."/>
        </authorList>
    </citation>
    <scope>NUCLEOTIDE SEQUENCE [LARGE SCALE GENOMIC DNA]</scope>
    <source>
        <strain evidence="3 4">CBS 101466</strain>
    </source>
</reference>
<dbReference type="Pfam" id="PF13768">
    <property type="entry name" value="VWA_3"/>
    <property type="match status" value="1"/>
</dbReference>
<proteinExistence type="predicted"/>
<accession>W2S4A9</accession>
<evidence type="ECO:0000259" key="1">
    <source>
        <dbReference type="PROSITE" id="PS50234"/>
    </source>
</evidence>
<dbReference type="PANTHER" id="PTHR45737:SF6">
    <property type="entry name" value="VON WILLEBRAND FACTOR A DOMAIN-CONTAINING PROTEIN 5A"/>
    <property type="match status" value="1"/>
</dbReference>
<dbReference type="STRING" id="1220924.W2S4A9"/>
<dbReference type="PROSITE" id="PS50234">
    <property type="entry name" value="VWFA"/>
    <property type="match status" value="1"/>
</dbReference>
<dbReference type="EMBL" id="KB822718">
    <property type="protein sequence ID" value="ETN43541.1"/>
    <property type="molecule type" value="Genomic_DNA"/>
</dbReference>
<dbReference type="AlphaFoldDB" id="W2S4A9"/>
<protein>
    <recommendedName>
        <fullName evidence="5">VIT domain-containing protein</fullName>
    </recommendedName>
</protein>
<evidence type="ECO:0000313" key="4">
    <source>
        <dbReference type="Proteomes" id="UP000030752"/>
    </source>
</evidence>
<dbReference type="InterPro" id="IPR002035">
    <property type="entry name" value="VWF_A"/>
</dbReference>
<dbReference type="GeneID" id="19970039"/>
<dbReference type="PROSITE" id="PS51468">
    <property type="entry name" value="VIT"/>
    <property type="match status" value="1"/>
</dbReference>
<keyword evidence="4" id="KW-1185">Reference proteome</keyword>
<dbReference type="eggNOG" id="ENOG502QRPK">
    <property type="taxonomic scope" value="Eukaryota"/>
</dbReference>
<dbReference type="Gene3D" id="3.40.50.410">
    <property type="entry name" value="von Willebrand factor, type A domain"/>
    <property type="match status" value="1"/>
</dbReference>
<feature type="domain" description="VIT" evidence="2">
    <location>
        <begin position="7"/>
        <end position="138"/>
    </location>
</feature>
<dbReference type="SUPFAM" id="SSF53300">
    <property type="entry name" value="vWA-like"/>
    <property type="match status" value="1"/>
</dbReference>
<gene>
    <name evidence="3" type="ORF">HMPREF1541_02700</name>
</gene>
<dbReference type="Proteomes" id="UP000030752">
    <property type="component" value="Unassembled WGS sequence"/>
</dbReference>
<dbReference type="InterPro" id="IPR013694">
    <property type="entry name" value="VIT"/>
</dbReference>
<dbReference type="InterPro" id="IPR036465">
    <property type="entry name" value="vWFA_dom_sf"/>
</dbReference>
<evidence type="ECO:0000313" key="3">
    <source>
        <dbReference type="EMBL" id="ETN43541.1"/>
    </source>
</evidence>
<dbReference type="SMART" id="SM00609">
    <property type="entry name" value="VIT"/>
    <property type="match status" value="1"/>
</dbReference>
<dbReference type="OrthoDB" id="1729737at2759"/>
<feature type="domain" description="VWFA" evidence="1">
    <location>
        <begin position="286"/>
        <end position="460"/>
    </location>
</feature>
<dbReference type="HOGENOM" id="CLU_003826_2_0_1"/>
<dbReference type="SMART" id="SM00327">
    <property type="entry name" value="VWA"/>
    <property type="match status" value="1"/>
</dbReference>
<dbReference type="InParanoid" id="W2S4A9"/>
<dbReference type="RefSeq" id="XP_008715277.1">
    <property type="nucleotide sequence ID" value="XM_008717055.1"/>
</dbReference>
<evidence type="ECO:0000259" key="2">
    <source>
        <dbReference type="PROSITE" id="PS51468"/>
    </source>
</evidence>
<name>W2S4A9_CYPE1</name>
<evidence type="ECO:0008006" key="5">
    <source>
        <dbReference type="Google" id="ProtNLM"/>
    </source>
</evidence>
<organism evidence="3 4">
    <name type="scientific">Cyphellophora europaea (strain CBS 101466)</name>
    <name type="common">Phialophora europaea</name>
    <dbReference type="NCBI Taxonomy" id="1220924"/>
    <lineage>
        <taxon>Eukaryota</taxon>
        <taxon>Fungi</taxon>
        <taxon>Dikarya</taxon>
        <taxon>Ascomycota</taxon>
        <taxon>Pezizomycotina</taxon>
        <taxon>Eurotiomycetes</taxon>
        <taxon>Chaetothyriomycetidae</taxon>
        <taxon>Chaetothyriales</taxon>
        <taxon>Cyphellophoraceae</taxon>
        <taxon>Cyphellophora</taxon>
    </lineage>
</organism>
<sequence>MPFCGCWFPIKNGYRVEKQYLPRIELKSYTKILSTTSRTELQQTFLNTTEGKLDEVQYTFPLYDGVSVVSFKCTIGKKTVVGVVKEKQQARADFKEAVDRGETAGLLEQIPEAGDVFTTTIGNVPANERIYVQIVYLGELKHDAETDGSRFTIPTIIGPRYGSASSETSKAINTVGADDSNGINISVDIELDKASIIRTLQSPSHPIAVTMGRTSIMEEDAFDNCRASATLALESAELGKDFVIVFVSKDQGTPQALLETHSTIPNQRAIMATLVPKFNIPNIVPEIVFVVDRSGSMNSDIPIVISALKIFLKSLPVNGIKFNICSFGTTYSFLFDRSRDYNQSSLDEALKHVGTFDANYGGTKILEPIKRTCEQRYKDMPLEVMLLTDGQINNQQALFDFINEQQNVRFFSLGIGSGASSSLVEGIARAGNGFAQFVDSNEKMDKRVVRMLKAALTPHVTDYRLSVQYSEEHDEGFEVIESSSTTTEKTVTAEPFEKKPISLFDPTAKEQDAPTKSHASRYEGVPAVSVPDTLQAPHTIPPLYPFNRTSVYLLLSQSTINSNPVSLTLRGTSPSGPLELNVPIQTLDTPGETIHQLAAKKAVQELEQGRGWLTTLKSDSGQSLKEQHEGRWDLIVERECVRLGTQFQVAGKYTSFVAVEKKAKGEEAEGDSQQEDFVQVMPERPRTNVDLHSGARYANMAFANARSAAAPRLQKASQASAGLFGGSSSSSNTTTGGGASLFGSSQPIYAAMASPPLPPPPAPAQSASSAFGSVQNFGAPPAAPLASQTSSLFGSMNSFASNSGKKKKRAARVGISGGSSSEGMMYADFAGAQAEEAKVSDPIDEEVSDPSDNEDEMHRLIGMQNFDGSWANTEALWRLLGIEESQVAAAQSSLADEVAATTAAVAWLEAKKQGDEEVWEMVVEKAKAWLLGKGVDEDVLGKVKALF</sequence>
<dbReference type="VEuPathDB" id="FungiDB:HMPREF1541_02700"/>